<feature type="transmembrane region" description="Helical" evidence="10">
    <location>
        <begin position="280"/>
        <end position="298"/>
    </location>
</feature>
<comment type="subcellular location">
    <subcellularLocation>
        <location evidence="1 10">Cell membrane</location>
        <topology evidence="1 10">Multi-pass membrane protein</topology>
    </subcellularLocation>
</comment>
<comment type="similarity">
    <text evidence="10">Belongs to the G-protein coupled receptor 1 family. Vasopressin/oxytocin receptor subfamily.</text>
</comment>
<dbReference type="PRINTS" id="PR00237">
    <property type="entry name" value="GPCRRHODOPSN"/>
</dbReference>
<dbReference type="Proteomes" id="UP000828390">
    <property type="component" value="Unassembled WGS sequence"/>
</dbReference>
<dbReference type="SUPFAM" id="SSF81321">
    <property type="entry name" value="Family A G protein-coupled receptor-like"/>
    <property type="match status" value="1"/>
</dbReference>
<feature type="transmembrane region" description="Helical" evidence="10">
    <location>
        <begin position="127"/>
        <end position="147"/>
    </location>
</feature>
<proteinExistence type="inferred from homology"/>
<dbReference type="GO" id="GO:0008188">
    <property type="term" value="F:neuropeptide receptor activity"/>
    <property type="evidence" value="ECO:0007669"/>
    <property type="project" value="InterPro"/>
</dbReference>
<keyword evidence="9 10" id="KW-0807">Transducer</keyword>
<dbReference type="Pfam" id="PF00001">
    <property type="entry name" value="7tm_1"/>
    <property type="match status" value="1"/>
</dbReference>
<keyword evidence="13" id="KW-1185">Reference proteome</keyword>
<evidence type="ECO:0000256" key="8">
    <source>
        <dbReference type="ARBA" id="ARBA00023180"/>
    </source>
</evidence>
<feature type="transmembrane region" description="Helical" evidence="10">
    <location>
        <begin position="318"/>
        <end position="340"/>
    </location>
</feature>
<keyword evidence="7 10" id="KW-0675">Receptor</keyword>
<evidence type="ECO:0000313" key="13">
    <source>
        <dbReference type="Proteomes" id="UP000828390"/>
    </source>
</evidence>
<reference evidence="12" key="2">
    <citation type="submission" date="2020-11" db="EMBL/GenBank/DDBJ databases">
        <authorList>
            <person name="McCartney M.A."/>
            <person name="Auch B."/>
            <person name="Kono T."/>
            <person name="Mallez S."/>
            <person name="Becker A."/>
            <person name="Gohl D.M."/>
            <person name="Silverstein K.A.T."/>
            <person name="Koren S."/>
            <person name="Bechman K.B."/>
            <person name="Herman A."/>
            <person name="Abrahante J.E."/>
            <person name="Garbe J."/>
        </authorList>
    </citation>
    <scope>NUCLEOTIDE SEQUENCE</scope>
    <source>
        <strain evidence="12">Duluth1</strain>
        <tissue evidence="12">Whole animal</tissue>
    </source>
</reference>
<protein>
    <recommendedName>
        <fullName evidence="11">G-protein coupled receptors family 1 profile domain-containing protein</fullName>
    </recommendedName>
</protein>
<gene>
    <name evidence="12" type="ORF">DPMN_147970</name>
</gene>
<evidence type="ECO:0000259" key="11">
    <source>
        <dbReference type="PROSITE" id="PS50262"/>
    </source>
</evidence>
<feature type="transmembrane region" description="Helical" evidence="10">
    <location>
        <begin position="89"/>
        <end position="107"/>
    </location>
</feature>
<organism evidence="12 13">
    <name type="scientific">Dreissena polymorpha</name>
    <name type="common">Zebra mussel</name>
    <name type="synonym">Mytilus polymorpha</name>
    <dbReference type="NCBI Taxonomy" id="45954"/>
    <lineage>
        <taxon>Eukaryota</taxon>
        <taxon>Metazoa</taxon>
        <taxon>Spiralia</taxon>
        <taxon>Lophotrochozoa</taxon>
        <taxon>Mollusca</taxon>
        <taxon>Bivalvia</taxon>
        <taxon>Autobranchia</taxon>
        <taxon>Heteroconchia</taxon>
        <taxon>Euheterodonta</taxon>
        <taxon>Imparidentia</taxon>
        <taxon>Neoheterodontei</taxon>
        <taxon>Myida</taxon>
        <taxon>Dreissenoidea</taxon>
        <taxon>Dreissenidae</taxon>
        <taxon>Dreissena</taxon>
    </lineage>
</organism>
<dbReference type="InterPro" id="IPR001817">
    <property type="entry name" value="Vasoprsn_rcpt"/>
</dbReference>
<dbReference type="PROSITE" id="PS50262">
    <property type="entry name" value="G_PROTEIN_RECEP_F1_2"/>
    <property type="match status" value="1"/>
</dbReference>
<keyword evidence="8 10" id="KW-0325">Glycoprotein</keyword>
<keyword evidence="4 10" id="KW-1133">Transmembrane helix</keyword>
<keyword evidence="3 10" id="KW-0812">Transmembrane</keyword>
<feature type="transmembrane region" description="Helical" evidence="10">
    <location>
        <begin position="54"/>
        <end position="77"/>
    </location>
</feature>
<dbReference type="GO" id="GO:0005000">
    <property type="term" value="F:vasopressin receptor activity"/>
    <property type="evidence" value="ECO:0007669"/>
    <property type="project" value="InterPro"/>
</dbReference>
<feature type="transmembrane region" description="Helical" evidence="10">
    <location>
        <begin position="168"/>
        <end position="188"/>
    </location>
</feature>
<keyword evidence="6 10" id="KW-0472">Membrane</keyword>
<dbReference type="PANTHER" id="PTHR24244:SF1">
    <property type="entry name" value="G-PROTEIN COUPLED RECEPTORS FAMILY 1 PROFILE DOMAIN-CONTAINING PROTEIN"/>
    <property type="match status" value="1"/>
</dbReference>
<reference evidence="12" key="1">
    <citation type="journal article" date="2019" name="bioRxiv">
        <title>The Genome of the Zebra Mussel, Dreissena polymorpha: A Resource for Invasive Species Research.</title>
        <authorList>
            <person name="McCartney M.A."/>
            <person name="Auch B."/>
            <person name="Kono T."/>
            <person name="Mallez S."/>
            <person name="Zhang Y."/>
            <person name="Obille A."/>
            <person name="Becker A."/>
            <person name="Abrahante J.E."/>
            <person name="Garbe J."/>
            <person name="Badalamenti J.P."/>
            <person name="Herman A."/>
            <person name="Mangelson H."/>
            <person name="Liachko I."/>
            <person name="Sullivan S."/>
            <person name="Sone E.D."/>
            <person name="Koren S."/>
            <person name="Silverstein K.A.T."/>
            <person name="Beckman K.B."/>
            <person name="Gohl D.M."/>
        </authorList>
    </citation>
    <scope>NUCLEOTIDE SEQUENCE</scope>
    <source>
        <strain evidence="12">Duluth1</strain>
        <tissue evidence="12">Whole animal</tissue>
    </source>
</reference>
<evidence type="ECO:0000256" key="5">
    <source>
        <dbReference type="ARBA" id="ARBA00023040"/>
    </source>
</evidence>
<keyword evidence="2" id="KW-1003">Cell membrane</keyword>
<feature type="transmembrane region" description="Helical" evidence="10">
    <location>
        <begin position="212"/>
        <end position="240"/>
    </location>
</feature>
<keyword evidence="5 10" id="KW-0297">G-protein coupled receptor</keyword>
<evidence type="ECO:0000256" key="1">
    <source>
        <dbReference type="ARBA" id="ARBA00004651"/>
    </source>
</evidence>
<comment type="caution">
    <text evidence="12">The sequence shown here is derived from an EMBL/GenBank/DDBJ whole genome shotgun (WGS) entry which is preliminary data.</text>
</comment>
<dbReference type="Gene3D" id="1.20.1070.10">
    <property type="entry name" value="Rhodopsin 7-helix transmembrane proteins"/>
    <property type="match status" value="1"/>
</dbReference>
<feature type="domain" description="G-protein coupled receptors family 1 profile" evidence="11">
    <location>
        <begin position="67"/>
        <end position="337"/>
    </location>
</feature>
<name>A0A9D4J3W2_DREPO</name>
<evidence type="ECO:0000256" key="9">
    <source>
        <dbReference type="ARBA" id="ARBA00023224"/>
    </source>
</evidence>
<dbReference type="EMBL" id="JAIWYP010000007">
    <property type="protein sequence ID" value="KAH3794437.1"/>
    <property type="molecule type" value="Genomic_DNA"/>
</dbReference>
<dbReference type="AlphaFoldDB" id="A0A9D4J3W2"/>
<dbReference type="PANTHER" id="PTHR24244">
    <property type="entry name" value="NEUROPEPTIDE S RECEPTOR"/>
    <property type="match status" value="1"/>
</dbReference>
<dbReference type="GO" id="GO:0005886">
    <property type="term" value="C:plasma membrane"/>
    <property type="evidence" value="ECO:0007669"/>
    <property type="project" value="UniProtKB-SubCell"/>
</dbReference>
<evidence type="ECO:0000256" key="4">
    <source>
        <dbReference type="ARBA" id="ARBA00022989"/>
    </source>
</evidence>
<dbReference type="InterPro" id="IPR017452">
    <property type="entry name" value="GPCR_Rhodpsn_7TM"/>
</dbReference>
<evidence type="ECO:0000256" key="2">
    <source>
        <dbReference type="ARBA" id="ARBA00022475"/>
    </source>
</evidence>
<dbReference type="InterPro" id="IPR027294">
    <property type="entry name" value="NPS_rcpt"/>
</dbReference>
<evidence type="ECO:0000313" key="12">
    <source>
        <dbReference type="EMBL" id="KAH3794437.1"/>
    </source>
</evidence>
<accession>A0A9D4J3W2</accession>
<evidence type="ECO:0000256" key="7">
    <source>
        <dbReference type="ARBA" id="ARBA00023170"/>
    </source>
</evidence>
<evidence type="ECO:0000256" key="10">
    <source>
        <dbReference type="RuleBase" id="RU046427"/>
    </source>
</evidence>
<dbReference type="PRINTS" id="PR00896">
    <property type="entry name" value="VASOPRESSINR"/>
</dbReference>
<evidence type="ECO:0000256" key="3">
    <source>
        <dbReference type="ARBA" id="ARBA00022692"/>
    </source>
</evidence>
<dbReference type="InterPro" id="IPR000276">
    <property type="entry name" value="GPCR_Rhodpsn"/>
</dbReference>
<sequence length="491" mass="55058">MMDISTRSLMHSSASTFVDATNAKPMDFYTDMNISYEDYYIVDQNVAFWKVPQLVLLVTLFVLIVVSNTCVLVGIALSEKRAKTRMNFFIMNLAIADMSVGLLHVTVEIAEKCFIVWHGGPALCKIVRFFQVFVIYASTFMIVALSIDRVDAIARPMKFTRKATTVRILANGAWISSGILSIPSFLLFDTVTLNGDSHCIITLQERWHWQVYITLIAMTAFIIPAAIIISCYTIIICVIWGKGRGLNRNPSSDSDDNIQTTHRTRNKGIIPQAKIKTVKMTLIIILAFVTSWSPYFVFNLADVYRDINTVTSHTQVAVTAFIQSLAALNSVLNPIIYGIFGTRICLYIRKLPILKNIGGCVCKCRLKRQLLTRSNVQFSNRGGDGSSGTSLMVKSKTSATWNCLNGIFHNRKCDFNIAENEVPQIFPHRMKLCQRRPSGLPLANRKMTPSELILLETFRDEKRQSSSTFNNVSDANGSAEQALNTHVYVSQ</sequence>
<evidence type="ECO:0000256" key="6">
    <source>
        <dbReference type="ARBA" id="ARBA00023136"/>
    </source>
</evidence>